<gene>
    <name evidence="2" type="ORF">M569_16147</name>
</gene>
<feature type="region of interest" description="Disordered" evidence="1">
    <location>
        <begin position="1"/>
        <end position="43"/>
    </location>
</feature>
<proteinExistence type="predicted"/>
<dbReference type="OrthoDB" id="531008at2759"/>
<evidence type="ECO:0000313" key="2">
    <source>
        <dbReference type="EMBL" id="EPS58666.1"/>
    </source>
</evidence>
<protein>
    <submittedName>
        <fullName evidence="2">Uncharacterized protein</fullName>
    </submittedName>
</protein>
<reference evidence="2 3" key="1">
    <citation type="journal article" date="2013" name="BMC Genomics">
        <title>The miniature genome of a carnivorous plant Genlisea aurea contains a low number of genes and short non-coding sequences.</title>
        <authorList>
            <person name="Leushkin E.V."/>
            <person name="Sutormin R.A."/>
            <person name="Nabieva E.R."/>
            <person name="Penin A.A."/>
            <person name="Kondrashov A.S."/>
            <person name="Logacheva M.D."/>
        </authorList>
    </citation>
    <scope>NUCLEOTIDE SEQUENCE [LARGE SCALE GENOMIC DNA]</scope>
</reference>
<dbReference type="AlphaFoldDB" id="S8C2H8"/>
<keyword evidence="3" id="KW-1185">Reference proteome</keyword>
<comment type="caution">
    <text evidence="2">The sequence shown here is derived from an EMBL/GenBank/DDBJ whole genome shotgun (WGS) entry which is preliminary data.</text>
</comment>
<evidence type="ECO:0000313" key="3">
    <source>
        <dbReference type="Proteomes" id="UP000015453"/>
    </source>
</evidence>
<dbReference type="Proteomes" id="UP000015453">
    <property type="component" value="Unassembled WGS sequence"/>
</dbReference>
<sequence>PPSLPNFRFYRTNQYEPGAGSNSMISASSVKKPRSNRKTRSDEDLARDIKEFLASVGLPEDHVPSMKVFSKHGRQDLANIVRRRGYKFIGQLL</sequence>
<name>S8C2H8_9LAMI</name>
<evidence type="ECO:0000256" key="1">
    <source>
        <dbReference type="SAM" id="MobiDB-lite"/>
    </source>
</evidence>
<organism evidence="2 3">
    <name type="scientific">Genlisea aurea</name>
    <dbReference type="NCBI Taxonomy" id="192259"/>
    <lineage>
        <taxon>Eukaryota</taxon>
        <taxon>Viridiplantae</taxon>
        <taxon>Streptophyta</taxon>
        <taxon>Embryophyta</taxon>
        <taxon>Tracheophyta</taxon>
        <taxon>Spermatophyta</taxon>
        <taxon>Magnoliopsida</taxon>
        <taxon>eudicotyledons</taxon>
        <taxon>Gunneridae</taxon>
        <taxon>Pentapetalae</taxon>
        <taxon>asterids</taxon>
        <taxon>lamiids</taxon>
        <taxon>Lamiales</taxon>
        <taxon>Lentibulariaceae</taxon>
        <taxon>Genlisea</taxon>
    </lineage>
</organism>
<feature type="non-terminal residue" evidence="2">
    <location>
        <position position="93"/>
    </location>
</feature>
<feature type="non-terminal residue" evidence="2">
    <location>
        <position position="1"/>
    </location>
</feature>
<dbReference type="PANTHER" id="PTHR47434:SF2">
    <property type="entry name" value="PROTEIN PTST HOMOLOG 3, CHLOROPLASTIC"/>
    <property type="match status" value="1"/>
</dbReference>
<dbReference type="PANTHER" id="PTHR47434">
    <property type="entry name" value="PROTEIN PTST HOMOLOG 3, CHLOROPLASTIC"/>
    <property type="match status" value="1"/>
</dbReference>
<accession>S8C2H8</accession>
<feature type="compositionally biased region" description="Polar residues" evidence="1">
    <location>
        <begin position="11"/>
        <end position="29"/>
    </location>
</feature>
<dbReference type="EMBL" id="AUSU01009002">
    <property type="protein sequence ID" value="EPS58666.1"/>
    <property type="molecule type" value="Genomic_DNA"/>
</dbReference>